<keyword evidence="1" id="KW-0732">Signal</keyword>
<feature type="signal peptide" evidence="1">
    <location>
        <begin position="1"/>
        <end position="15"/>
    </location>
</feature>
<protein>
    <submittedName>
        <fullName evidence="2">Uncharacterized protein</fullName>
    </submittedName>
</protein>
<evidence type="ECO:0000313" key="3">
    <source>
        <dbReference type="Proteomes" id="UP001446871"/>
    </source>
</evidence>
<feature type="chain" id="PRO_5045751609" evidence="1">
    <location>
        <begin position="16"/>
        <end position="215"/>
    </location>
</feature>
<evidence type="ECO:0000313" key="2">
    <source>
        <dbReference type="EMBL" id="KAK8059159.1"/>
    </source>
</evidence>
<accession>A0ABR1UJR3</accession>
<name>A0ABR1UJR3_9PEZI</name>
<comment type="caution">
    <text evidence="2">The sequence shown here is derived from an EMBL/GenBank/DDBJ whole genome shotgun (WGS) entry which is preliminary data.</text>
</comment>
<dbReference type="Proteomes" id="UP001446871">
    <property type="component" value="Unassembled WGS sequence"/>
</dbReference>
<evidence type="ECO:0000256" key="1">
    <source>
        <dbReference type="SAM" id="SignalP"/>
    </source>
</evidence>
<organism evidence="2 3">
    <name type="scientific">Apiospora saccharicola</name>
    <dbReference type="NCBI Taxonomy" id="335842"/>
    <lineage>
        <taxon>Eukaryota</taxon>
        <taxon>Fungi</taxon>
        <taxon>Dikarya</taxon>
        <taxon>Ascomycota</taxon>
        <taxon>Pezizomycotina</taxon>
        <taxon>Sordariomycetes</taxon>
        <taxon>Xylariomycetidae</taxon>
        <taxon>Amphisphaeriales</taxon>
        <taxon>Apiosporaceae</taxon>
        <taxon>Apiospora</taxon>
    </lineage>
</organism>
<gene>
    <name evidence="2" type="ORF">PG996_009089</name>
</gene>
<reference evidence="2 3" key="1">
    <citation type="submission" date="2023-01" db="EMBL/GenBank/DDBJ databases">
        <title>Analysis of 21 Apiospora genomes using comparative genomics revels a genus with tremendous synthesis potential of carbohydrate active enzymes and secondary metabolites.</title>
        <authorList>
            <person name="Sorensen T."/>
        </authorList>
    </citation>
    <scope>NUCLEOTIDE SEQUENCE [LARGE SCALE GENOMIC DNA]</scope>
    <source>
        <strain evidence="2 3">CBS 83171</strain>
    </source>
</reference>
<proteinExistence type="predicted"/>
<sequence>MLSLIFLLFTSLAAALPGMQLARAPRVGATITDMIWRGQIEVGGPEMNFSGTIQEVVAQIKQINPNFPAGLNNSLPFKQDDKPNDGHQVQCDIGGDADGGAYLSDIWAGIDYLHGIPGNCGVNAGPPNSCSRVSCSWNSGIWLCSDNGLILTQVFPVVGKTSNGHAMPSETLLIMIVSIASKPRGRANRTIAKAGRGGLKTISMSMWAHLIVEER</sequence>
<dbReference type="EMBL" id="JAQQWM010000006">
    <property type="protein sequence ID" value="KAK8059159.1"/>
    <property type="molecule type" value="Genomic_DNA"/>
</dbReference>
<keyword evidence="3" id="KW-1185">Reference proteome</keyword>